<sequence length="542" mass="58096">MTFDVEGLCPVTVQASLWRAAALAPDVEALVAPDGRLTFAMLLTEVGKVRAALAAAGVKRGDHVGLCLGNSVAFETLFLALGSLGAVAVPVNTRLKADEIAYVLRQSRVTTLFTADTLLNADFIAILRQIAPGIDSVLPDQALPALGEIIVNGSNIPAGCRSWFDFLNAAADDPGPAAEADDTLLIQFTSGTTALPKGVMLTHRNMLGNGFVSGQRIGLRTADRFHSSRPFFHVAGTTLSILACLQNLATLVTMTRFEAGEALRLLEAERCTHFSGNDTMALMLLNHPDRSKRELSLRGGWVAGSQTVLGRFARELGAREVVSGYGLSEASPNIAQSCWWEPETVRTGGLMLPQPGLEIRIVDAASGKDCGPGEIGEIRVRGWTVMKGYFDMAEKTAETMSPDGWLLTGDLGRMNEEGRLEFVGRLKNIVRVGGENVSPEEVEDRLHQHPAIKQAQVVGVPDQRLTEVCAAFVILNEGCALDADSLIAWAQQHMAGFKVPRYVWIVDDFEMIGMTASSKVQKSHLAAHARKLLGSVAEASGG</sequence>
<dbReference type="InterPro" id="IPR025110">
    <property type="entry name" value="AMP-bd_C"/>
</dbReference>
<evidence type="ECO:0000313" key="6">
    <source>
        <dbReference type="Proteomes" id="UP000191135"/>
    </source>
</evidence>
<dbReference type="KEGG" id="mmed:Mame_00182"/>
<dbReference type="InterPro" id="IPR000873">
    <property type="entry name" value="AMP-dep_synth/lig_dom"/>
</dbReference>
<dbReference type="Pfam" id="PF13193">
    <property type="entry name" value="AMP-binding_C"/>
    <property type="match status" value="1"/>
</dbReference>
<keyword evidence="6" id="KW-1185">Reference proteome</keyword>
<dbReference type="PANTHER" id="PTHR43201:SF5">
    <property type="entry name" value="MEDIUM-CHAIN ACYL-COA LIGASE ACSF2, MITOCHONDRIAL"/>
    <property type="match status" value="1"/>
</dbReference>
<dbReference type="EC" id="6.2.1.3" evidence="5"/>
<dbReference type="SUPFAM" id="SSF56801">
    <property type="entry name" value="Acetyl-CoA synthetase-like"/>
    <property type="match status" value="1"/>
</dbReference>
<dbReference type="RefSeq" id="WP_018063383.1">
    <property type="nucleotide sequence ID" value="NZ_AQWH01000003.1"/>
</dbReference>
<proteinExistence type="inferred from homology"/>
<feature type="domain" description="AMP-dependent synthetase/ligase" evidence="3">
    <location>
        <begin position="18"/>
        <end position="390"/>
    </location>
</feature>
<dbReference type="GO" id="GO:0031956">
    <property type="term" value="F:medium-chain fatty acid-CoA ligase activity"/>
    <property type="evidence" value="ECO:0007669"/>
    <property type="project" value="TreeGrafter"/>
</dbReference>
<dbReference type="Gene3D" id="3.30.300.30">
    <property type="match status" value="1"/>
</dbReference>
<dbReference type="GO" id="GO:0004467">
    <property type="term" value="F:long-chain fatty acid-CoA ligase activity"/>
    <property type="evidence" value="ECO:0007669"/>
    <property type="project" value="UniProtKB-EC"/>
</dbReference>
<dbReference type="PANTHER" id="PTHR43201">
    <property type="entry name" value="ACYL-COA SYNTHETASE"/>
    <property type="match status" value="1"/>
</dbReference>
<evidence type="ECO:0000256" key="1">
    <source>
        <dbReference type="ARBA" id="ARBA00006432"/>
    </source>
</evidence>
<dbReference type="eggNOG" id="COG0318">
    <property type="taxonomic scope" value="Bacteria"/>
</dbReference>
<accession>A0A1U9YVU0</accession>
<dbReference type="OrthoDB" id="9803968at2"/>
<dbReference type="AlphaFoldDB" id="A0A1U9YVU0"/>
<keyword evidence="2 5" id="KW-0436">Ligase</keyword>
<reference evidence="5 6" key="1">
    <citation type="submission" date="2017-03" db="EMBL/GenBank/DDBJ databases">
        <title>Foreign affairs: Plasmid Transfer between Roseobacters and Rhizobia.</title>
        <authorList>
            <person name="Bartling P."/>
            <person name="Bunk B."/>
            <person name="Overmann J."/>
            <person name="Brinkmann H."/>
            <person name="Petersen J."/>
        </authorList>
    </citation>
    <scope>NUCLEOTIDE SEQUENCE [LARGE SCALE GENOMIC DNA]</scope>
    <source>
        <strain evidence="5 6">MACL11</strain>
    </source>
</reference>
<dbReference type="STRING" id="1122214.Mame_00182"/>
<feature type="domain" description="AMP-binding enzyme C-terminal" evidence="4">
    <location>
        <begin position="441"/>
        <end position="511"/>
    </location>
</feature>
<evidence type="ECO:0000259" key="4">
    <source>
        <dbReference type="Pfam" id="PF13193"/>
    </source>
</evidence>
<evidence type="ECO:0000256" key="2">
    <source>
        <dbReference type="ARBA" id="ARBA00022598"/>
    </source>
</evidence>
<protein>
    <submittedName>
        <fullName evidence="5">Long-chain-fatty-acid--CoA ligase</fullName>
        <ecNumber evidence="5">6.2.1.3</ecNumber>
    </submittedName>
</protein>
<dbReference type="InterPro" id="IPR045851">
    <property type="entry name" value="AMP-bd_C_sf"/>
</dbReference>
<evidence type="ECO:0000313" key="5">
    <source>
        <dbReference type="EMBL" id="AQZ49565.1"/>
    </source>
</evidence>
<comment type="similarity">
    <text evidence="1">Belongs to the ATP-dependent AMP-binding enzyme family.</text>
</comment>
<dbReference type="Gene3D" id="3.40.50.12780">
    <property type="entry name" value="N-terminal domain of ligase-like"/>
    <property type="match status" value="1"/>
</dbReference>
<dbReference type="Proteomes" id="UP000191135">
    <property type="component" value="Chromosome"/>
</dbReference>
<gene>
    <name evidence="5" type="primary">lcfB_1</name>
    <name evidence="5" type="ORF">Mame_00182</name>
</gene>
<organism evidence="5 6">
    <name type="scientific">Martelella mediterranea DSM 17316</name>
    <dbReference type="NCBI Taxonomy" id="1122214"/>
    <lineage>
        <taxon>Bacteria</taxon>
        <taxon>Pseudomonadati</taxon>
        <taxon>Pseudomonadota</taxon>
        <taxon>Alphaproteobacteria</taxon>
        <taxon>Hyphomicrobiales</taxon>
        <taxon>Aurantimonadaceae</taxon>
        <taxon>Martelella</taxon>
    </lineage>
</organism>
<dbReference type="InterPro" id="IPR042099">
    <property type="entry name" value="ANL_N_sf"/>
</dbReference>
<dbReference type="Pfam" id="PF00501">
    <property type="entry name" value="AMP-binding"/>
    <property type="match status" value="1"/>
</dbReference>
<evidence type="ECO:0000259" key="3">
    <source>
        <dbReference type="Pfam" id="PF00501"/>
    </source>
</evidence>
<name>A0A1U9YVU0_9HYPH</name>
<dbReference type="EMBL" id="CP020330">
    <property type="protein sequence ID" value="AQZ49565.1"/>
    <property type="molecule type" value="Genomic_DNA"/>
</dbReference>